<reference evidence="2 3" key="1">
    <citation type="journal article" date="2017" name="Nat. Commun.">
        <title>In situ click chemistry generation of cyclooxygenase-2 inhibitors.</title>
        <authorList>
            <person name="Bhardwaj A."/>
            <person name="Kaur J."/>
            <person name="Wuest M."/>
            <person name="Wuest F."/>
        </authorList>
    </citation>
    <scope>NUCLEOTIDE SEQUENCE [LARGE SCALE GENOMIC DNA]</scope>
    <source>
        <strain evidence="2">S2_012_000_R3_94</strain>
    </source>
</reference>
<dbReference type="Proteomes" id="UP000315344">
    <property type="component" value="Unassembled WGS sequence"/>
</dbReference>
<dbReference type="AlphaFoldDB" id="A0A533IAD7"/>
<comment type="caution">
    <text evidence="2">The sequence shown here is derived from an EMBL/GenBank/DDBJ whole genome shotgun (WGS) entry which is preliminary data.</text>
</comment>
<protein>
    <submittedName>
        <fullName evidence="2">Uncharacterized protein</fullName>
    </submittedName>
</protein>
<keyword evidence="1" id="KW-0812">Transmembrane</keyword>
<accession>A0A533IAD7</accession>
<name>A0A533IAD7_PARDE</name>
<evidence type="ECO:0000313" key="3">
    <source>
        <dbReference type="Proteomes" id="UP000315344"/>
    </source>
</evidence>
<keyword evidence="1" id="KW-0472">Membrane</keyword>
<gene>
    <name evidence="2" type="ORF">DI616_06295</name>
</gene>
<keyword evidence="1" id="KW-1133">Transmembrane helix</keyword>
<evidence type="ECO:0000313" key="2">
    <source>
        <dbReference type="EMBL" id="TKW67467.1"/>
    </source>
</evidence>
<dbReference type="EMBL" id="VAFL01000004">
    <property type="protein sequence ID" value="TKW67467.1"/>
    <property type="molecule type" value="Genomic_DNA"/>
</dbReference>
<evidence type="ECO:0000256" key="1">
    <source>
        <dbReference type="SAM" id="Phobius"/>
    </source>
</evidence>
<proteinExistence type="predicted"/>
<sequence>MIRPELREWLRPRQELLAAVLCMALSGWVASWGGSFFAWLGYLGFMVCAFWLVGSWRRLAFHRDIAAPGLVEVVEGEIRYFGARAIGGTVALRDLSEIRLLRLNGHDNWRLKTRGGEALLVPVEAKGADQLADAFTALPGLDLGRVSAALAQKGGPSLRIVWSAPNSRIGSG</sequence>
<feature type="transmembrane region" description="Helical" evidence="1">
    <location>
        <begin position="36"/>
        <end position="53"/>
    </location>
</feature>
<organism evidence="2 3">
    <name type="scientific">Paracoccus denitrificans</name>
    <dbReference type="NCBI Taxonomy" id="266"/>
    <lineage>
        <taxon>Bacteria</taxon>
        <taxon>Pseudomonadati</taxon>
        <taxon>Pseudomonadota</taxon>
        <taxon>Alphaproteobacteria</taxon>
        <taxon>Rhodobacterales</taxon>
        <taxon>Paracoccaceae</taxon>
        <taxon>Paracoccus</taxon>
    </lineage>
</organism>